<accession>A0A0I9YJC8</accession>
<evidence type="ECO:0008006" key="5">
    <source>
        <dbReference type="Google" id="ProtNLM"/>
    </source>
</evidence>
<feature type="region of interest" description="Disordered" evidence="1">
    <location>
        <begin position="38"/>
        <end position="57"/>
    </location>
</feature>
<dbReference type="Pfam" id="PF14030">
    <property type="entry name" value="DUF4245"/>
    <property type="match status" value="1"/>
</dbReference>
<dbReference type="InterPro" id="IPR025339">
    <property type="entry name" value="DUF4245"/>
</dbReference>
<evidence type="ECO:0000313" key="3">
    <source>
        <dbReference type="EMBL" id="KLO35132.1"/>
    </source>
</evidence>
<dbReference type="Proteomes" id="UP000036334">
    <property type="component" value="Unassembled WGS sequence"/>
</dbReference>
<dbReference type="PATRIC" id="fig|29311.18.peg.2060"/>
<sequence length="263" mass="27536">MVGDCPRSRSATWSWALAGDKPVIVVKQQGWDTRGVTVERQPNSEVAGQAGPASRPAKPRLLQDGRDMFWSLVPLVAGCIMLAGMVGMCAFAPGGTTKGPVPSYDAAAALRADARALGFPVRLPQLPAGWRPNSGARGGIEDGRTDLSGQRLHAVTSTVGYITPTGMYLSLTQSNADEDKLVASIHPSSYPTSTVDVAGTNWVVYQSSDQNKDRSGAAAEPVWTSRLASPVGPAQIAITGAGSPEQFRTLASATQSQPPLPAR</sequence>
<gene>
    <name evidence="3" type="ORF">ABH38_16605</name>
</gene>
<reference evidence="3 4" key="1">
    <citation type="submission" date="2015-05" db="EMBL/GenBank/DDBJ databases">
        <title>Genome sequence of Mycobacterium haemophilum.</title>
        <authorList>
            <person name="Greninger A.L."/>
            <person name="Cunningham G."/>
            <person name="Miller S."/>
        </authorList>
    </citation>
    <scope>NUCLEOTIDE SEQUENCE [LARGE SCALE GENOMIC DNA]</scope>
    <source>
        <strain evidence="4">UC1</strain>
    </source>
</reference>
<evidence type="ECO:0000313" key="4">
    <source>
        <dbReference type="Proteomes" id="UP000036334"/>
    </source>
</evidence>
<comment type="caution">
    <text evidence="3">The sequence shown here is derived from an EMBL/GenBank/DDBJ whole genome shotgun (WGS) entry which is preliminary data.</text>
</comment>
<keyword evidence="2" id="KW-0812">Transmembrane</keyword>
<dbReference type="STRING" id="1202450.B586_07080"/>
<keyword evidence="2" id="KW-0472">Membrane</keyword>
<evidence type="ECO:0000256" key="2">
    <source>
        <dbReference type="SAM" id="Phobius"/>
    </source>
</evidence>
<protein>
    <recommendedName>
        <fullName evidence="5">DUF4245 domain-containing protein</fullName>
    </recommendedName>
</protein>
<keyword evidence="2" id="KW-1133">Transmembrane helix</keyword>
<proteinExistence type="predicted"/>
<organism evidence="3 4">
    <name type="scientific">Mycobacterium haemophilum</name>
    <dbReference type="NCBI Taxonomy" id="29311"/>
    <lineage>
        <taxon>Bacteria</taxon>
        <taxon>Bacillati</taxon>
        <taxon>Actinomycetota</taxon>
        <taxon>Actinomycetes</taxon>
        <taxon>Mycobacteriales</taxon>
        <taxon>Mycobacteriaceae</taxon>
        <taxon>Mycobacterium</taxon>
    </lineage>
</organism>
<evidence type="ECO:0000256" key="1">
    <source>
        <dbReference type="SAM" id="MobiDB-lite"/>
    </source>
</evidence>
<feature type="transmembrane region" description="Helical" evidence="2">
    <location>
        <begin position="68"/>
        <end position="93"/>
    </location>
</feature>
<dbReference type="OrthoDB" id="4772660at2"/>
<dbReference type="EMBL" id="LDPR01000017">
    <property type="protein sequence ID" value="KLO35132.1"/>
    <property type="molecule type" value="Genomic_DNA"/>
</dbReference>
<keyword evidence="4" id="KW-1185">Reference proteome</keyword>
<name>A0A0I9YJC8_9MYCO</name>
<dbReference type="AlphaFoldDB" id="A0A0I9YJC8"/>